<name>X0TFE9_9ZZZZ</name>
<accession>X0TFE9</accession>
<proteinExistence type="predicted"/>
<evidence type="ECO:0000313" key="2">
    <source>
        <dbReference type="EMBL" id="GAF74795.1"/>
    </source>
</evidence>
<gene>
    <name evidence="2" type="ORF">S01H1_10846</name>
</gene>
<protein>
    <submittedName>
        <fullName evidence="2">Uncharacterized protein</fullName>
    </submittedName>
</protein>
<organism evidence="2">
    <name type="scientific">marine sediment metagenome</name>
    <dbReference type="NCBI Taxonomy" id="412755"/>
    <lineage>
        <taxon>unclassified sequences</taxon>
        <taxon>metagenomes</taxon>
        <taxon>ecological metagenomes</taxon>
    </lineage>
</organism>
<dbReference type="EMBL" id="BARS01005530">
    <property type="protein sequence ID" value="GAF74795.1"/>
    <property type="molecule type" value="Genomic_DNA"/>
</dbReference>
<dbReference type="AlphaFoldDB" id="X0TFE9"/>
<sequence>DAGVVLPEAAADAQIRQFIVDVTATVGGAEHPGGAQGIGPVQLERFLTDAAAYLGWRERGRIGEGQSKTKIMPLGSDTPAAYAIVTSIGDKIDQYFAQCLALSLDERFAQRMGWTQAEVQNLDLDDPAVIAEVLKKAPLTRPKPSEELSFENDINPYYAETLERLRRDVVRPILDKRTAALSAKQWQNIKDFFAPHRRWLEAKAGSAAEPLGADKLRKYLDESFANAVRALIAQSNRTAAAMDKVRLLEKVILYQAWIVELANNFVSFPHLYDTNSRAMFEVGTLVMDGRRFNLAVRAGDRARHAAVAVTSNMYVLYVEISPKAGGPNIELAVPVTSGDKGNLCIGKRGVFYDTAGTECDAKVVDIIENPISFKEALLSPFQRLAGLLVGKIESITTSAEKKLQGRASAAMDQAGRTAGPAANQPLASSRAGLLM</sequence>
<comment type="caution">
    <text evidence="2">The sequence shown here is derived from an EMBL/GenBank/DDBJ whole genome shotgun (WGS) entry which is preliminary data.</text>
</comment>
<feature type="non-terminal residue" evidence="2">
    <location>
        <position position="435"/>
    </location>
</feature>
<feature type="region of interest" description="Disordered" evidence="1">
    <location>
        <begin position="406"/>
        <end position="435"/>
    </location>
</feature>
<feature type="non-terminal residue" evidence="2">
    <location>
        <position position="1"/>
    </location>
</feature>
<reference evidence="2" key="1">
    <citation type="journal article" date="2014" name="Front. Microbiol.">
        <title>High frequency of phylogenetically diverse reductive dehalogenase-homologous genes in deep subseafloor sedimentary metagenomes.</title>
        <authorList>
            <person name="Kawai M."/>
            <person name="Futagami T."/>
            <person name="Toyoda A."/>
            <person name="Takaki Y."/>
            <person name="Nishi S."/>
            <person name="Hori S."/>
            <person name="Arai W."/>
            <person name="Tsubouchi T."/>
            <person name="Morono Y."/>
            <person name="Uchiyama I."/>
            <person name="Ito T."/>
            <person name="Fujiyama A."/>
            <person name="Inagaki F."/>
            <person name="Takami H."/>
        </authorList>
    </citation>
    <scope>NUCLEOTIDE SEQUENCE</scope>
    <source>
        <strain evidence="2">Expedition CK06-06</strain>
    </source>
</reference>
<evidence type="ECO:0000256" key="1">
    <source>
        <dbReference type="SAM" id="MobiDB-lite"/>
    </source>
</evidence>